<evidence type="ECO:0000256" key="1">
    <source>
        <dbReference type="ARBA" id="ARBA00004323"/>
    </source>
</evidence>
<evidence type="ECO:0000256" key="3">
    <source>
        <dbReference type="ARBA" id="ARBA00022679"/>
    </source>
</evidence>
<keyword evidence="14" id="KW-1185">Reference proteome</keyword>
<name>A0A1E5VQ70_9POAL</name>
<dbReference type="Proteomes" id="UP000095767">
    <property type="component" value="Unassembled WGS sequence"/>
</dbReference>
<comment type="caution">
    <text evidence="13">The sequence shown here is derived from an EMBL/GenBank/DDBJ whole genome shotgun (WGS) entry which is preliminary data.</text>
</comment>
<evidence type="ECO:0000259" key="11">
    <source>
        <dbReference type="Pfam" id="PF13839"/>
    </source>
</evidence>
<evidence type="ECO:0000256" key="10">
    <source>
        <dbReference type="SAM" id="SignalP"/>
    </source>
</evidence>
<sequence>MMLPFCGRSAVLAVSLSASVLLLHAFLLPAASALGIGLAGRHRRDATPAPATCDVFSGSWVLGDGSASAAYTGYNCPLIDAEFNCQLYGRPDSDYLRYSWKPAGCELPRFDGADFLTRMKGKTVMFVGDSLGRNQWESLVCLLHAAAPQSPAQLVSSDPLYNYKFLEYELTVSFYRAPYLVDIDVVQGKRVLMLDDISGNAEAWRDADVLSFNSGHWWTHTGTMQGWDYMGEAGRYYEDMDRTVAFQRGLNTWANWVDLDVDPAKTRVFFQSMSPTHYSSKEWPNPVSKNCYGETAPVAGLNSTTAGQQASGQDQVIQAVLRGMKSPVRLLDITALSAVRKDAHPSVYSGDLSPAQRANPSGGSVDCSHWCLPGLPDTWNQLFYTLLFYKYAQLIIVLSEETHPTEAERAAAADNLSHASIHVVAELDHGADTSDEEGEGEGPAVSGGGDHRRTGSGGHHLHRGPPLTHCHLHVTMQAFELEMVLCVLSSEIMEKKEKHKEPQKRTPLQAGTRMMLTRPVEKVTPPPPPSKVAFDPSQCSVTEGYWAYNRSRKLLYTDQTCPFIDRQDSCQRNGRPDSDYLYWDWHLDDCSLPRFDPAAVLEKLRGKRMMFVGDSLQMGQWLSFVCLVNSAVPYTARTMERTTTLSVFTATDYNATIEFYWAPYLVEANSDRNIRLGADGRVLHVDAVELHAKHWKGVDILVFDSYVWWMTGSRIKSVWGSFGDDGYEELDAWVAFRLGLKTWANWVDANIDANATRVFFMSISTTHMRSEDWGREGGIRCYNETWPITRKGYWGSGADRRMMEVMSDVLGRMRVPVALLNVTQLTEHRVDAHVSVYTETGGEVLTDAQRADPQTYADCIHWCLPGLPDTWNQILYAHL</sequence>
<keyword evidence="4" id="KW-0812">Transmembrane</keyword>
<keyword evidence="5" id="KW-0735">Signal-anchor</keyword>
<evidence type="ECO:0000256" key="2">
    <source>
        <dbReference type="ARBA" id="ARBA00007727"/>
    </source>
</evidence>
<dbReference type="InterPro" id="IPR029962">
    <property type="entry name" value="TBL"/>
</dbReference>
<keyword evidence="8" id="KW-0472">Membrane</keyword>
<evidence type="ECO:0000256" key="6">
    <source>
        <dbReference type="ARBA" id="ARBA00022989"/>
    </source>
</evidence>
<keyword evidence="10" id="KW-0732">Signal</keyword>
<feature type="domain" description="Trichome birefringence-like N-terminal" evidence="12">
    <location>
        <begin position="538"/>
        <end position="591"/>
    </location>
</feature>
<feature type="region of interest" description="Disordered" evidence="9">
    <location>
        <begin position="431"/>
        <end position="463"/>
    </location>
</feature>
<dbReference type="PANTHER" id="PTHR32285:SF14">
    <property type="entry name" value="PROTEIN PMR5"/>
    <property type="match status" value="1"/>
</dbReference>
<keyword evidence="6" id="KW-1133">Transmembrane helix</keyword>
<organism evidence="13 14">
    <name type="scientific">Dichanthelium oligosanthes</name>
    <dbReference type="NCBI Taxonomy" id="888268"/>
    <lineage>
        <taxon>Eukaryota</taxon>
        <taxon>Viridiplantae</taxon>
        <taxon>Streptophyta</taxon>
        <taxon>Embryophyta</taxon>
        <taxon>Tracheophyta</taxon>
        <taxon>Spermatophyta</taxon>
        <taxon>Magnoliopsida</taxon>
        <taxon>Liliopsida</taxon>
        <taxon>Poales</taxon>
        <taxon>Poaceae</taxon>
        <taxon>PACMAD clade</taxon>
        <taxon>Panicoideae</taxon>
        <taxon>Panicodae</taxon>
        <taxon>Paniceae</taxon>
        <taxon>Dichantheliinae</taxon>
        <taxon>Dichanthelium</taxon>
    </lineage>
</organism>
<feature type="domain" description="Trichome birefringence-like N-terminal" evidence="12">
    <location>
        <begin position="52"/>
        <end position="106"/>
    </location>
</feature>
<comment type="similarity">
    <text evidence="2">Belongs to the PC-esterase family. TBL subfamily.</text>
</comment>
<dbReference type="AlphaFoldDB" id="A0A1E5VQ70"/>
<dbReference type="Pfam" id="PF13839">
    <property type="entry name" value="PC-Esterase"/>
    <property type="match status" value="2"/>
</dbReference>
<accession>A0A1E5VQ70</accession>
<comment type="subcellular location">
    <subcellularLocation>
        <location evidence="1">Golgi apparatus membrane</location>
        <topology evidence="1">Single-pass type II membrane protein</topology>
    </subcellularLocation>
</comment>
<evidence type="ECO:0000256" key="5">
    <source>
        <dbReference type="ARBA" id="ARBA00022968"/>
    </source>
</evidence>
<feature type="chain" id="PRO_5009188385" evidence="10">
    <location>
        <begin position="34"/>
        <end position="879"/>
    </location>
</feature>
<proteinExistence type="inferred from homology"/>
<keyword evidence="7" id="KW-0333">Golgi apparatus</keyword>
<gene>
    <name evidence="13" type="ORF">BAE44_0011700</name>
</gene>
<evidence type="ECO:0000256" key="9">
    <source>
        <dbReference type="SAM" id="MobiDB-lite"/>
    </source>
</evidence>
<dbReference type="PANTHER" id="PTHR32285">
    <property type="entry name" value="PROTEIN TRICHOME BIREFRINGENCE-LIKE 9-RELATED"/>
    <property type="match status" value="1"/>
</dbReference>
<evidence type="ECO:0000259" key="12">
    <source>
        <dbReference type="Pfam" id="PF14416"/>
    </source>
</evidence>
<evidence type="ECO:0000256" key="7">
    <source>
        <dbReference type="ARBA" id="ARBA00023034"/>
    </source>
</evidence>
<dbReference type="Pfam" id="PF14416">
    <property type="entry name" value="PMR5N"/>
    <property type="match status" value="2"/>
</dbReference>
<feature type="domain" description="Trichome birefringence-like C-terminal" evidence="11">
    <location>
        <begin position="592"/>
        <end position="877"/>
    </location>
</feature>
<reference evidence="13 14" key="1">
    <citation type="submission" date="2016-09" db="EMBL/GenBank/DDBJ databases">
        <title>The draft genome of Dichanthelium oligosanthes: A C3 panicoid grass species.</title>
        <authorList>
            <person name="Studer A.J."/>
            <person name="Schnable J.C."/>
            <person name="Brutnell T.P."/>
        </authorList>
    </citation>
    <scope>NUCLEOTIDE SEQUENCE [LARGE SCALE GENOMIC DNA]</scope>
    <source>
        <strain evidence="14">cv. Kellogg 1175</strain>
        <tissue evidence="13">Leaf</tissue>
    </source>
</reference>
<feature type="domain" description="Trichome birefringence-like C-terminal" evidence="11">
    <location>
        <begin position="107"/>
        <end position="385"/>
    </location>
</feature>
<evidence type="ECO:0000256" key="8">
    <source>
        <dbReference type="ARBA" id="ARBA00023136"/>
    </source>
</evidence>
<evidence type="ECO:0000313" key="13">
    <source>
        <dbReference type="EMBL" id="OEL27281.1"/>
    </source>
</evidence>
<dbReference type="GO" id="GO:1990538">
    <property type="term" value="F:xylan O-acetyltransferase activity"/>
    <property type="evidence" value="ECO:0007669"/>
    <property type="project" value="UniProtKB-ARBA"/>
</dbReference>
<evidence type="ECO:0000313" key="14">
    <source>
        <dbReference type="Proteomes" id="UP000095767"/>
    </source>
</evidence>
<dbReference type="InterPro" id="IPR026057">
    <property type="entry name" value="TBL_C"/>
</dbReference>
<dbReference type="InterPro" id="IPR025846">
    <property type="entry name" value="TBL_N"/>
</dbReference>
<dbReference type="GO" id="GO:0000139">
    <property type="term" value="C:Golgi membrane"/>
    <property type="evidence" value="ECO:0007669"/>
    <property type="project" value="UniProtKB-SubCell"/>
</dbReference>
<feature type="signal peptide" evidence="10">
    <location>
        <begin position="1"/>
        <end position="33"/>
    </location>
</feature>
<keyword evidence="3" id="KW-0808">Transferase</keyword>
<protein>
    <submittedName>
        <fullName evidence="13">Protein trichome birefringence-like 3</fullName>
    </submittedName>
</protein>
<dbReference type="EMBL" id="LWDX02032910">
    <property type="protein sequence ID" value="OEL27281.1"/>
    <property type="molecule type" value="Genomic_DNA"/>
</dbReference>
<evidence type="ECO:0000256" key="4">
    <source>
        <dbReference type="ARBA" id="ARBA00022692"/>
    </source>
</evidence>
<dbReference type="OrthoDB" id="630188at2759"/>